<organism evidence="3 4">
    <name type="scientific">Arthrobacter cavernae</name>
    <dbReference type="NCBI Taxonomy" id="2817681"/>
    <lineage>
        <taxon>Bacteria</taxon>
        <taxon>Bacillati</taxon>
        <taxon>Actinomycetota</taxon>
        <taxon>Actinomycetes</taxon>
        <taxon>Micrococcales</taxon>
        <taxon>Micrococcaceae</taxon>
        <taxon>Arthrobacter</taxon>
    </lineage>
</organism>
<keyword evidence="4" id="KW-1185">Reference proteome</keyword>
<proteinExistence type="predicted"/>
<evidence type="ECO:0000256" key="1">
    <source>
        <dbReference type="SAM" id="MobiDB-lite"/>
    </source>
</evidence>
<dbReference type="RefSeq" id="WP_207617381.1">
    <property type="nucleotide sequence ID" value="NZ_JAFNLL010000048.1"/>
</dbReference>
<sequence length="249" mass="24603">MSEQTAPGARNTDEQAIDRLLADADLDEAYGIRTELLELRALASSAPQPSAAVRALMVPSTVLPTAVPAPVDTPAPVDELAARRRRKRRAVIAGIAVAVSLAGGATAAAASEGGLQGAFEHFGNVVGTVVSQLTPGAGTPPQNGGPATPSEEQPVYDVTQPAVPGSPDPAPAAPNSTGGTAHGQPQSTPGGAAPKGPWNIQPGNVTIPAPPITPPGIAPSDPAPSGVPVPVPTVPAADVPANPSNPAKP</sequence>
<keyword evidence="2" id="KW-0812">Transmembrane</keyword>
<feature type="region of interest" description="Disordered" evidence="1">
    <location>
        <begin position="133"/>
        <end position="249"/>
    </location>
</feature>
<evidence type="ECO:0008006" key="5">
    <source>
        <dbReference type="Google" id="ProtNLM"/>
    </source>
</evidence>
<evidence type="ECO:0000256" key="2">
    <source>
        <dbReference type="SAM" id="Phobius"/>
    </source>
</evidence>
<keyword evidence="2" id="KW-0472">Membrane</keyword>
<feature type="compositionally biased region" description="Polar residues" evidence="1">
    <location>
        <begin position="174"/>
        <end position="189"/>
    </location>
</feature>
<comment type="caution">
    <text evidence="3">The sequence shown here is derived from an EMBL/GenBank/DDBJ whole genome shotgun (WGS) entry which is preliminary data.</text>
</comment>
<dbReference type="Proteomes" id="UP000664164">
    <property type="component" value="Unassembled WGS sequence"/>
</dbReference>
<dbReference type="AlphaFoldDB" id="A0A939HHU3"/>
<gene>
    <name evidence="3" type="ORF">J1902_16390</name>
</gene>
<evidence type="ECO:0000313" key="3">
    <source>
        <dbReference type="EMBL" id="MBO1269524.1"/>
    </source>
</evidence>
<protein>
    <recommendedName>
        <fullName evidence="5">Anti-sigma factor</fullName>
    </recommendedName>
</protein>
<dbReference type="EMBL" id="JAFNLL010000048">
    <property type="protein sequence ID" value="MBO1269524.1"/>
    <property type="molecule type" value="Genomic_DNA"/>
</dbReference>
<reference evidence="3" key="1">
    <citation type="submission" date="2021-03" db="EMBL/GenBank/DDBJ databases">
        <title>A new species, PO-11, isolated from a karst cave deposit.</title>
        <authorList>
            <person name="Zhaoxiaoyong W."/>
        </authorList>
    </citation>
    <scope>NUCLEOTIDE SEQUENCE</scope>
    <source>
        <strain evidence="3">PO-11</strain>
    </source>
</reference>
<feature type="compositionally biased region" description="Pro residues" evidence="1">
    <location>
        <begin position="208"/>
        <end position="233"/>
    </location>
</feature>
<accession>A0A939HHU3</accession>
<evidence type="ECO:0000313" key="4">
    <source>
        <dbReference type="Proteomes" id="UP000664164"/>
    </source>
</evidence>
<name>A0A939HHU3_9MICC</name>
<keyword evidence="2" id="KW-1133">Transmembrane helix</keyword>
<feature type="transmembrane region" description="Helical" evidence="2">
    <location>
        <begin position="90"/>
        <end position="110"/>
    </location>
</feature>